<dbReference type="AlphaFoldDB" id="A0A1H3A4U4"/>
<accession>A0A1H3A4U4</accession>
<dbReference type="InterPro" id="IPR054168">
    <property type="entry name" value="PG_1098_Fer"/>
</dbReference>
<evidence type="ECO:0000259" key="1">
    <source>
        <dbReference type="Pfam" id="PF18096"/>
    </source>
</evidence>
<dbReference type="Proteomes" id="UP000199595">
    <property type="component" value="Unassembled WGS sequence"/>
</dbReference>
<name>A0A1H3A4U4_9FLAO</name>
<dbReference type="Pfam" id="PF18096">
    <property type="entry name" value="Thump_like"/>
    <property type="match status" value="1"/>
</dbReference>
<proteinExistence type="predicted"/>
<dbReference type="STRING" id="762486.SAMN05444411_10423"/>
<keyword evidence="4" id="KW-1185">Reference proteome</keyword>
<evidence type="ECO:0000259" key="2">
    <source>
        <dbReference type="Pfam" id="PF22013"/>
    </source>
</evidence>
<feature type="domain" description="PG-1098 ferredoxin-like" evidence="2">
    <location>
        <begin position="276"/>
        <end position="318"/>
    </location>
</feature>
<sequence>MNLSILNTEVQEFITSNLKTDITKLVLKGSPFENVTIQELAEQITSKNKCKLKLPNWFSTKNIYYPNKLNIEQTSSEITAKYKANLVSGELLVDITGGFGIDTYYFSKNIKNVTHCEINENLSNIVTHNLKELNTKNVQTYLGDGLELLNNIDAIDWIYTDPSRRNDKKGKVFLLADCLPNIPKNIDLLFEKTSNILIKVSPLLDISSAISELKFVKEIHTIAINNEVKELLFILEKNYNSTIKVKTVNIGKTNNQHFDFTLNEQSTATYSLPKKYLYEPNAAILKAGAFEQVSKQLKIDKLQQNSHLYTSEKLIDFPGRSFEVQHCISYDKKLINKLIPNKKANITTRNFPQTVNEIRKKTKIKDGGNLYLFFTTDCNNKHIVVICKKQTKTPNK</sequence>
<protein>
    <submittedName>
        <fullName evidence="3">Uncharacterized protein</fullName>
    </submittedName>
</protein>
<dbReference type="InterPro" id="IPR029063">
    <property type="entry name" value="SAM-dependent_MTases_sf"/>
</dbReference>
<reference evidence="3 4" key="1">
    <citation type="submission" date="2016-10" db="EMBL/GenBank/DDBJ databases">
        <authorList>
            <person name="de Groot N.N."/>
        </authorList>
    </citation>
    <scope>NUCLEOTIDE SEQUENCE [LARGE SCALE GENOMIC DNA]</scope>
    <source>
        <strain evidence="3 4">DSM 24956</strain>
    </source>
</reference>
<evidence type="ECO:0000313" key="4">
    <source>
        <dbReference type="Proteomes" id="UP000199595"/>
    </source>
</evidence>
<evidence type="ECO:0000313" key="3">
    <source>
        <dbReference type="EMBL" id="SDX24615.1"/>
    </source>
</evidence>
<dbReference type="SUPFAM" id="SSF53335">
    <property type="entry name" value="S-adenosyl-L-methionine-dependent methyltransferases"/>
    <property type="match status" value="1"/>
</dbReference>
<feature type="domain" description="THUMP-like" evidence="1">
    <location>
        <begin position="319"/>
        <end position="389"/>
    </location>
</feature>
<dbReference type="Pfam" id="PF22013">
    <property type="entry name" value="PG_1098_Fer"/>
    <property type="match status" value="1"/>
</dbReference>
<dbReference type="Gene3D" id="1.10.10.1110">
    <property type="entry name" value="Methyltransferase PG1098, N-terminal domain"/>
    <property type="match status" value="1"/>
</dbReference>
<dbReference type="RefSeq" id="WP_090122768.1">
    <property type="nucleotide sequence ID" value="NZ_FNNJ01000004.1"/>
</dbReference>
<gene>
    <name evidence="3" type="ORF">SAMN05444411_10423</name>
</gene>
<dbReference type="OrthoDB" id="1000417at2"/>
<dbReference type="InterPro" id="IPR041497">
    <property type="entry name" value="Thump-like"/>
</dbReference>
<dbReference type="EMBL" id="FNNJ01000004">
    <property type="protein sequence ID" value="SDX24615.1"/>
    <property type="molecule type" value="Genomic_DNA"/>
</dbReference>
<organism evidence="3 4">
    <name type="scientific">Lutibacter oricola</name>
    <dbReference type="NCBI Taxonomy" id="762486"/>
    <lineage>
        <taxon>Bacteria</taxon>
        <taxon>Pseudomonadati</taxon>
        <taxon>Bacteroidota</taxon>
        <taxon>Flavobacteriia</taxon>
        <taxon>Flavobacteriales</taxon>
        <taxon>Flavobacteriaceae</taxon>
        <taxon>Lutibacter</taxon>
    </lineage>
</organism>
<dbReference type="Gene3D" id="3.40.50.150">
    <property type="entry name" value="Vaccinia Virus protein VP39"/>
    <property type="match status" value="1"/>
</dbReference>